<keyword evidence="4" id="KW-1185">Reference proteome</keyword>
<evidence type="ECO:0000313" key="3">
    <source>
        <dbReference type="EMBL" id="PWN18003.1"/>
    </source>
</evidence>
<feature type="compositionally biased region" description="Low complexity" evidence="1">
    <location>
        <begin position="773"/>
        <end position="827"/>
    </location>
</feature>
<feature type="compositionally biased region" description="Low complexity" evidence="1">
    <location>
        <begin position="208"/>
        <end position="224"/>
    </location>
</feature>
<dbReference type="RefSeq" id="XP_025345163.1">
    <property type="nucleotide sequence ID" value="XM_025491233.1"/>
</dbReference>
<feature type="chain" id="PRO_5016386705" evidence="2">
    <location>
        <begin position="25"/>
        <end position="1004"/>
    </location>
</feature>
<dbReference type="GeneID" id="37012967"/>
<accession>A0A316U0I1</accession>
<sequence length="1004" mass="106126">MKFSLPGVTTALLCGLSSWQSVNATPLPLSDRGLEVKPTTSPETRAEIKRSLHNLGKRSVTATEVCRKATNDDLRVLTDAQLRVLMDNANSLFNFPVTSFATPRTYRSDMFYGTSYGGWNARLSVLRNVDIVQYDQNPAQVCLDGLNAEVNFYPDEGTCSKNSISTYGRSMSDGTQISLSVTQGYTVSTTVTTESSTGQSFQYDSTTEKTVSTSSSSGSSSEVNGNVETTLGFELFGAESSVGISVGFNSVDTSDSSSGTDTTTGGTTSTGSDSSSTSGTEVLAQQDFSNSVAITISPPAGYTCYVSVDVTQCRGSASVVTDIVYPSGMVLFDFGANPACLASDSQCSQGTSRYFYVPIDTLLNGFTPSVITDYLSIGVKMSGQYSEHCDAPKVVSSSNDTTTAVSSVDKTYKPTLNCPTNLGIKKGCSATMDDYLGESVITGDTNLWASNSVSYSQSPGPSTNVSFGQQMITFNASTPYQSTSCQALLQVVPEYSSTFVPSVNQLPYPQDGSDVLDASYVVGYVSSCDETQYGTCVVKSVSSRSTKGFTWQQTSPKGNPQTTFRFGNSGNGWPEDDVLTFSISCSDVYGNTGGLQSFQQAYRNDIATSTLTAATSTYTFHSATKFLYSSISTLYTSMVTPIATVDLNTRTFYLTTTYTGTRIVPGPTAASFYGGVTTTRVESTTSSLLTGVKTEFVTQATPTVFRTITRPAKNIVTQWTTLPQNSTTQVTLPTITTTTTATQCGTIVEAASTASPTSTATVLGNGALGGRVTTTKSSSTGKSNSSAKSSSTKATSSSKSSSTSSKKASSTTSSKKSTSTKKASSTTKKAKSTSKKDKRSVETAVGLADRAVHSVTTVTDKSGTYVVTDYTGTATQTLSATTVVTDFTAWATSTVAKTSTVYDPFQTLYVFATLTTDKIKTARDSYTQYDTVTSTRMVTDVSTVYSVTTSTIPQVTRPTVSYLPDPTVTSTATPSTYTALTAFSTSTSTITETVSKEACTLYIL</sequence>
<keyword evidence="2" id="KW-0732">Signal</keyword>
<dbReference type="Proteomes" id="UP000245942">
    <property type="component" value="Unassembled WGS sequence"/>
</dbReference>
<dbReference type="STRING" id="1684307.A0A316U0I1"/>
<dbReference type="EMBL" id="KZ819339">
    <property type="protein sequence ID" value="PWN18003.1"/>
    <property type="molecule type" value="Genomic_DNA"/>
</dbReference>
<feature type="region of interest" description="Disordered" evidence="1">
    <location>
        <begin position="196"/>
        <end position="224"/>
    </location>
</feature>
<feature type="region of interest" description="Disordered" evidence="1">
    <location>
        <begin position="253"/>
        <end position="281"/>
    </location>
</feature>
<name>A0A316U0I1_9BASI</name>
<feature type="compositionally biased region" description="Low complexity" evidence="1">
    <location>
        <begin position="253"/>
        <end position="280"/>
    </location>
</feature>
<feature type="region of interest" description="Disordered" evidence="1">
    <location>
        <begin position="753"/>
        <end position="843"/>
    </location>
</feature>
<feature type="compositionally biased region" description="Basic residues" evidence="1">
    <location>
        <begin position="828"/>
        <end position="838"/>
    </location>
</feature>
<evidence type="ECO:0000313" key="4">
    <source>
        <dbReference type="Proteomes" id="UP000245942"/>
    </source>
</evidence>
<organism evidence="3 4">
    <name type="scientific">Pseudomicrostroma glucosiphilum</name>
    <dbReference type="NCBI Taxonomy" id="1684307"/>
    <lineage>
        <taxon>Eukaryota</taxon>
        <taxon>Fungi</taxon>
        <taxon>Dikarya</taxon>
        <taxon>Basidiomycota</taxon>
        <taxon>Ustilaginomycotina</taxon>
        <taxon>Exobasidiomycetes</taxon>
        <taxon>Microstromatales</taxon>
        <taxon>Microstromatales incertae sedis</taxon>
        <taxon>Pseudomicrostroma</taxon>
    </lineage>
</organism>
<feature type="signal peptide" evidence="2">
    <location>
        <begin position="1"/>
        <end position="24"/>
    </location>
</feature>
<proteinExistence type="predicted"/>
<dbReference type="AlphaFoldDB" id="A0A316U0I1"/>
<protein>
    <submittedName>
        <fullName evidence="3">Uncharacterized protein</fullName>
    </submittedName>
</protein>
<reference evidence="3 4" key="1">
    <citation type="journal article" date="2018" name="Mol. Biol. Evol.">
        <title>Broad Genomic Sampling Reveals a Smut Pathogenic Ancestry of the Fungal Clade Ustilaginomycotina.</title>
        <authorList>
            <person name="Kijpornyongpan T."/>
            <person name="Mondo S.J."/>
            <person name="Barry K."/>
            <person name="Sandor L."/>
            <person name="Lee J."/>
            <person name="Lipzen A."/>
            <person name="Pangilinan J."/>
            <person name="LaButti K."/>
            <person name="Hainaut M."/>
            <person name="Henrissat B."/>
            <person name="Grigoriev I.V."/>
            <person name="Spatafora J.W."/>
            <person name="Aime M.C."/>
        </authorList>
    </citation>
    <scope>NUCLEOTIDE SEQUENCE [LARGE SCALE GENOMIC DNA]</scope>
    <source>
        <strain evidence="3 4">MCA 4718</strain>
    </source>
</reference>
<evidence type="ECO:0000256" key="1">
    <source>
        <dbReference type="SAM" id="MobiDB-lite"/>
    </source>
</evidence>
<gene>
    <name evidence="3" type="ORF">BCV69DRAFT_279249</name>
</gene>
<evidence type="ECO:0000256" key="2">
    <source>
        <dbReference type="SAM" id="SignalP"/>
    </source>
</evidence>